<evidence type="ECO:0000313" key="8">
    <source>
        <dbReference type="Proteomes" id="UP001183420"/>
    </source>
</evidence>
<evidence type="ECO:0000256" key="4">
    <source>
        <dbReference type="ARBA" id="ARBA00023136"/>
    </source>
</evidence>
<comment type="subcellular location">
    <subcellularLocation>
        <location evidence="1">Membrane</location>
        <topology evidence="1">Multi-pass membrane protein</topology>
    </subcellularLocation>
</comment>
<evidence type="ECO:0000256" key="1">
    <source>
        <dbReference type="ARBA" id="ARBA00004141"/>
    </source>
</evidence>
<dbReference type="InterPro" id="IPR009908">
    <property type="entry name" value="Methylamine_util_MauE"/>
</dbReference>
<evidence type="ECO:0000259" key="6">
    <source>
        <dbReference type="Pfam" id="PF07291"/>
    </source>
</evidence>
<proteinExistence type="predicted"/>
<feature type="transmembrane region" description="Helical" evidence="5">
    <location>
        <begin position="149"/>
        <end position="167"/>
    </location>
</feature>
<evidence type="ECO:0000256" key="5">
    <source>
        <dbReference type="SAM" id="Phobius"/>
    </source>
</evidence>
<evidence type="ECO:0000256" key="2">
    <source>
        <dbReference type="ARBA" id="ARBA00022692"/>
    </source>
</evidence>
<dbReference type="EMBL" id="JAVREM010000065">
    <property type="protein sequence ID" value="MDT0322527.1"/>
    <property type="molecule type" value="Genomic_DNA"/>
</dbReference>
<keyword evidence="2 5" id="KW-0812">Transmembrane</keyword>
<reference evidence="8" key="1">
    <citation type="submission" date="2023-07" db="EMBL/GenBank/DDBJ databases">
        <title>30 novel species of actinomycetes from the DSMZ collection.</title>
        <authorList>
            <person name="Nouioui I."/>
        </authorList>
    </citation>
    <scope>NUCLEOTIDE SEQUENCE [LARGE SCALE GENOMIC DNA]</scope>
    <source>
        <strain evidence="8">DSM 44918</strain>
    </source>
</reference>
<keyword evidence="4 5" id="KW-0472">Membrane</keyword>
<organism evidence="7 8">
    <name type="scientific">Streptomyces millisiae</name>
    <dbReference type="NCBI Taxonomy" id="3075542"/>
    <lineage>
        <taxon>Bacteria</taxon>
        <taxon>Bacillati</taxon>
        <taxon>Actinomycetota</taxon>
        <taxon>Actinomycetes</taxon>
        <taxon>Kitasatosporales</taxon>
        <taxon>Streptomycetaceae</taxon>
        <taxon>Streptomyces</taxon>
    </lineage>
</organism>
<feature type="domain" description="Methylamine utilisation protein MauE" evidence="6">
    <location>
        <begin position="7"/>
        <end position="133"/>
    </location>
</feature>
<dbReference type="RefSeq" id="WP_311603176.1">
    <property type="nucleotide sequence ID" value="NZ_JAVREM010000065.1"/>
</dbReference>
<evidence type="ECO:0000313" key="7">
    <source>
        <dbReference type="EMBL" id="MDT0322527.1"/>
    </source>
</evidence>
<sequence>MPLSSLAAALCAPLLGALLAWTGAAKLASRRLPAQAAGTALPRLVRGPRRATAVLRATGAAEVALAAGLLLAPTHPLPGAGTALLGAGFVGYLALAKRVAPESSCGCAASDQAPISWHSFARAGAVALGGVGAASADTRWWTAVAERPWAAVVFLALGAVALGWLSAGPGRGWRPVLARLRLRMFGNPLAATATAGGDGGPVPVAASVELLERSRAWETAVPLIRSGLLEHWDEDGWRILHYAGARHDAGCDCERPVSVVFALDATADLDRPLGQAIRVSVVDQETERVLTAELLGR</sequence>
<dbReference type="Pfam" id="PF07291">
    <property type="entry name" value="MauE"/>
    <property type="match status" value="1"/>
</dbReference>
<protein>
    <recommendedName>
        <fullName evidence="6">Methylamine utilisation protein MauE domain-containing protein</fullName>
    </recommendedName>
</protein>
<gene>
    <name evidence="7" type="ORF">RNC47_29840</name>
</gene>
<evidence type="ECO:0000256" key="3">
    <source>
        <dbReference type="ARBA" id="ARBA00022989"/>
    </source>
</evidence>
<accession>A0ABU2LZE5</accession>
<keyword evidence="3 5" id="KW-1133">Transmembrane helix</keyword>
<comment type="caution">
    <text evidence="7">The sequence shown here is derived from an EMBL/GenBank/DDBJ whole genome shotgun (WGS) entry which is preliminary data.</text>
</comment>
<dbReference type="Proteomes" id="UP001183420">
    <property type="component" value="Unassembled WGS sequence"/>
</dbReference>
<keyword evidence="8" id="KW-1185">Reference proteome</keyword>
<name>A0ABU2LZE5_9ACTN</name>